<dbReference type="InterPro" id="IPR036388">
    <property type="entry name" value="WH-like_DNA-bd_sf"/>
</dbReference>
<reference evidence="8 9" key="1">
    <citation type="submission" date="2019-03" db="EMBL/GenBank/DDBJ databases">
        <title>Genome sequence of Thiobacillaceae bacterium LSR1, a sulfur-oxidizing bacterium isolated from freshwater sediment.</title>
        <authorList>
            <person name="Li S."/>
        </authorList>
    </citation>
    <scope>NUCLEOTIDE SEQUENCE [LARGE SCALE GENOMIC DNA]</scope>
    <source>
        <strain evidence="8 9">LSR1</strain>
    </source>
</reference>
<evidence type="ECO:0000256" key="2">
    <source>
        <dbReference type="ARBA" id="ARBA00023125"/>
    </source>
</evidence>
<dbReference type="Proteomes" id="UP000295443">
    <property type="component" value="Unassembled WGS sequence"/>
</dbReference>
<evidence type="ECO:0000256" key="4">
    <source>
        <dbReference type="PROSITE-ProRule" id="PRU00169"/>
    </source>
</evidence>
<evidence type="ECO:0000313" key="8">
    <source>
        <dbReference type="EMBL" id="TCJ12834.1"/>
    </source>
</evidence>
<evidence type="ECO:0000256" key="1">
    <source>
        <dbReference type="ARBA" id="ARBA00023015"/>
    </source>
</evidence>
<dbReference type="CDD" id="cd17624">
    <property type="entry name" value="REC_OmpR_PmrA-like"/>
    <property type="match status" value="1"/>
</dbReference>
<dbReference type="SUPFAM" id="SSF52172">
    <property type="entry name" value="CheY-like"/>
    <property type="match status" value="1"/>
</dbReference>
<feature type="modified residue" description="4-aspartylphosphate" evidence="4">
    <location>
        <position position="51"/>
    </location>
</feature>
<keyword evidence="2 5" id="KW-0238">DNA-binding</keyword>
<dbReference type="OrthoDB" id="9802426at2"/>
<feature type="DNA-binding region" description="OmpR/PhoB-type" evidence="5">
    <location>
        <begin position="124"/>
        <end position="218"/>
    </location>
</feature>
<evidence type="ECO:0000256" key="3">
    <source>
        <dbReference type="ARBA" id="ARBA00023163"/>
    </source>
</evidence>
<dbReference type="GO" id="GO:0000156">
    <property type="term" value="F:phosphorelay response regulator activity"/>
    <property type="evidence" value="ECO:0007669"/>
    <property type="project" value="TreeGrafter"/>
</dbReference>
<dbReference type="InterPro" id="IPR001867">
    <property type="entry name" value="OmpR/PhoB-type_DNA-bd"/>
</dbReference>
<protein>
    <submittedName>
        <fullName evidence="8">Response regulator</fullName>
    </submittedName>
</protein>
<organism evidence="8 9">
    <name type="scientific">Parasulfuritortus cantonensis</name>
    <dbReference type="NCBI Taxonomy" id="2528202"/>
    <lineage>
        <taxon>Bacteria</taxon>
        <taxon>Pseudomonadati</taxon>
        <taxon>Pseudomonadota</taxon>
        <taxon>Betaproteobacteria</taxon>
        <taxon>Nitrosomonadales</taxon>
        <taxon>Thiobacillaceae</taxon>
        <taxon>Parasulfuritortus</taxon>
    </lineage>
</organism>
<dbReference type="GO" id="GO:0005829">
    <property type="term" value="C:cytosol"/>
    <property type="evidence" value="ECO:0007669"/>
    <property type="project" value="TreeGrafter"/>
</dbReference>
<dbReference type="PROSITE" id="PS51755">
    <property type="entry name" value="OMPR_PHOB"/>
    <property type="match status" value="1"/>
</dbReference>
<dbReference type="PROSITE" id="PS50110">
    <property type="entry name" value="RESPONSE_REGULATORY"/>
    <property type="match status" value="1"/>
</dbReference>
<dbReference type="Gene3D" id="6.10.250.690">
    <property type="match status" value="1"/>
</dbReference>
<dbReference type="EMBL" id="SJZB01000042">
    <property type="protein sequence ID" value="TCJ12834.1"/>
    <property type="molecule type" value="Genomic_DNA"/>
</dbReference>
<keyword evidence="9" id="KW-1185">Reference proteome</keyword>
<dbReference type="InterPro" id="IPR039420">
    <property type="entry name" value="WalR-like"/>
</dbReference>
<comment type="caution">
    <text evidence="8">The sequence shown here is derived from an EMBL/GenBank/DDBJ whole genome shotgun (WGS) entry which is preliminary data.</text>
</comment>
<proteinExistence type="predicted"/>
<feature type="domain" description="Response regulatory" evidence="6">
    <location>
        <begin position="2"/>
        <end position="116"/>
    </location>
</feature>
<dbReference type="PANTHER" id="PTHR48111:SF67">
    <property type="entry name" value="TRANSCRIPTIONAL REGULATORY PROTEIN TCTD"/>
    <property type="match status" value="1"/>
</dbReference>
<dbReference type="PANTHER" id="PTHR48111">
    <property type="entry name" value="REGULATOR OF RPOS"/>
    <property type="match status" value="1"/>
</dbReference>
<dbReference type="InterPro" id="IPR011006">
    <property type="entry name" value="CheY-like_superfamily"/>
</dbReference>
<gene>
    <name evidence="8" type="ORF">EZJ19_11385</name>
</gene>
<name>A0A4R1B425_9PROT</name>
<dbReference type="Pfam" id="PF00486">
    <property type="entry name" value="Trans_reg_C"/>
    <property type="match status" value="1"/>
</dbReference>
<dbReference type="RefSeq" id="WP_131447666.1">
    <property type="nucleotide sequence ID" value="NZ_SJZB01000042.1"/>
</dbReference>
<sequence length="226" mass="25160">MKLLLAEDDPMIGASVERGLRLADFAVDWVRDGKAAELALDAGHYALLLLDLGLPRQDGLSLLKRLRAKDNLIPVLIVTARDAVADRVAGLNLGADDYLVKPFDLNELVARVHALIRRHAGRARREMRVGALVLDPLTREVTLEGRSVTLSQREFALLECLMESPGAVLSKEELEERIYGWEEEVSSNAVEVHLHKLRRKLGADWIRNVRGVGYKVTEPLARPLVP</sequence>
<dbReference type="GO" id="GO:0006355">
    <property type="term" value="P:regulation of DNA-templated transcription"/>
    <property type="evidence" value="ECO:0007669"/>
    <property type="project" value="InterPro"/>
</dbReference>
<evidence type="ECO:0000256" key="5">
    <source>
        <dbReference type="PROSITE-ProRule" id="PRU01091"/>
    </source>
</evidence>
<dbReference type="InterPro" id="IPR001789">
    <property type="entry name" value="Sig_transdc_resp-reg_receiver"/>
</dbReference>
<dbReference type="SMART" id="SM00448">
    <property type="entry name" value="REC"/>
    <property type="match status" value="1"/>
</dbReference>
<evidence type="ECO:0000259" key="7">
    <source>
        <dbReference type="PROSITE" id="PS51755"/>
    </source>
</evidence>
<dbReference type="Gene3D" id="3.40.50.2300">
    <property type="match status" value="1"/>
</dbReference>
<dbReference type="CDD" id="cd00383">
    <property type="entry name" value="trans_reg_C"/>
    <property type="match status" value="1"/>
</dbReference>
<evidence type="ECO:0000313" key="9">
    <source>
        <dbReference type="Proteomes" id="UP000295443"/>
    </source>
</evidence>
<dbReference type="GO" id="GO:0032993">
    <property type="term" value="C:protein-DNA complex"/>
    <property type="evidence" value="ECO:0007669"/>
    <property type="project" value="TreeGrafter"/>
</dbReference>
<feature type="domain" description="OmpR/PhoB-type" evidence="7">
    <location>
        <begin position="124"/>
        <end position="218"/>
    </location>
</feature>
<dbReference type="Gene3D" id="1.10.10.10">
    <property type="entry name" value="Winged helix-like DNA-binding domain superfamily/Winged helix DNA-binding domain"/>
    <property type="match status" value="1"/>
</dbReference>
<keyword evidence="3" id="KW-0804">Transcription</keyword>
<dbReference type="AlphaFoldDB" id="A0A4R1B425"/>
<dbReference type="SMART" id="SM00862">
    <property type="entry name" value="Trans_reg_C"/>
    <property type="match status" value="1"/>
</dbReference>
<dbReference type="Pfam" id="PF00072">
    <property type="entry name" value="Response_reg"/>
    <property type="match status" value="1"/>
</dbReference>
<accession>A0A4R1B425</accession>
<evidence type="ECO:0000259" key="6">
    <source>
        <dbReference type="PROSITE" id="PS50110"/>
    </source>
</evidence>
<keyword evidence="1" id="KW-0805">Transcription regulation</keyword>
<dbReference type="GO" id="GO:0000976">
    <property type="term" value="F:transcription cis-regulatory region binding"/>
    <property type="evidence" value="ECO:0007669"/>
    <property type="project" value="TreeGrafter"/>
</dbReference>
<keyword evidence="4" id="KW-0597">Phosphoprotein</keyword>